<organism evidence="1 2">
    <name type="scientific">Gossypium raimondii</name>
    <name type="common">Peruvian cotton</name>
    <name type="synonym">Gossypium klotzschianum subsp. raimondii</name>
    <dbReference type="NCBI Taxonomy" id="29730"/>
    <lineage>
        <taxon>Eukaryota</taxon>
        <taxon>Viridiplantae</taxon>
        <taxon>Streptophyta</taxon>
        <taxon>Embryophyta</taxon>
        <taxon>Tracheophyta</taxon>
        <taxon>Spermatophyta</taxon>
        <taxon>Magnoliopsida</taxon>
        <taxon>eudicotyledons</taxon>
        <taxon>Gunneridae</taxon>
        <taxon>Pentapetalae</taxon>
        <taxon>rosids</taxon>
        <taxon>malvids</taxon>
        <taxon>Malvales</taxon>
        <taxon>Malvaceae</taxon>
        <taxon>Malvoideae</taxon>
        <taxon>Gossypium</taxon>
    </lineage>
</organism>
<protein>
    <submittedName>
        <fullName evidence="1">Uncharacterized protein</fullName>
    </submittedName>
</protein>
<accession>A0A7J8P2Y4</accession>
<gene>
    <name evidence="1" type="ORF">Gorai_014457</name>
</gene>
<sequence>MNFNANACVWSNGVSSCKSNSPSSSNNAWFVYGDGLNKTTKTTMGAEELHDLQL</sequence>
<evidence type="ECO:0000313" key="2">
    <source>
        <dbReference type="Proteomes" id="UP000593578"/>
    </source>
</evidence>
<name>A0A7J8P2Y4_GOSRA</name>
<dbReference type="AlphaFoldDB" id="A0A7J8P2Y4"/>
<dbReference type="Proteomes" id="UP000593578">
    <property type="component" value="Unassembled WGS sequence"/>
</dbReference>
<proteinExistence type="predicted"/>
<feature type="non-terminal residue" evidence="1">
    <location>
        <position position="54"/>
    </location>
</feature>
<evidence type="ECO:0000313" key="1">
    <source>
        <dbReference type="EMBL" id="MBA0583607.1"/>
    </source>
</evidence>
<comment type="caution">
    <text evidence="1">The sequence shown here is derived from an EMBL/GenBank/DDBJ whole genome shotgun (WGS) entry which is preliminary data.</text>
</comment>
<dbReference type="EMBL" id="JABEZZ010000004">
    <property type="protein sequence ID" value="MBA0583607.1"/>
    <property type="molecule type" value="Genomic_DNA"/>
</dbReference>
<reference evidence="1 2" key="1">
    <citation type="journal article" date="2019" name="Genome Biol. Evol.">
        <title>Insights into the evolution of the New World diploid cottons (Gossypium, subgenus Houzingenia) based on genome sequencing.</title>
        <authorList>
            <person name="Grover C.E."/>
            <person name="Arick M.A. 2nd"/>
            <person name="Thrash A."/>
            <person name="Conover J.L."/>
            <person name="Sanders W.S."/>
            <person name="Peterson D.G."/>
            <person name="Frelichowski J.E."/>
            <person name="Scheffler J.A."/>
            <person name="Scheffler B.E."/>
            <person name="Wendel J.F."/>
        </authorList>
    </citation>
    <scope>NUCLEOTIDE SEQUENCE [LARGE SCALE GENOMIC DNA]</scope>
    <source>
        <strain evidence="1">8</strain>
        <tissue evidence="1">Leaf</tissue>
    </source>
</reference>